<evidence type="ECO:0000256" key="6">
    <source>
        <dbReference type="SAM" id="Phobius"/>
    </source>
</evidence>
<feature type="transmembrane region" description="Helical" evidence="6">
    <location>
        <begin position="72"/>
        <end position="91"/>
    </location>
</feature>
<reference evidence="7" key="1">
    <citation type="submission" date="2019-12" db="EMBL/GenBank/DDBJ databases">
        <title>Comparative genomics gives insights into the taxonomy of the Azoarcus-Aromatoleum group and reveals separate origins of nif in the plant-associated Azoarcus and non-plant-associated Aromatoleum sub-groups.</title>
        <authorList>
            <person name="Lafos M."/>
            <person name="Maluk M."/>
            <person name="Batista M."/>
            <person name="Junghare M."/>
            <person name="Carmona M."/>
            <person name="Faoro H."/>
            <person name="Cruz L.M."/>
            <person name="Battistoni F."/>
            <person name="De Souza E."/>
            <person name="Pedrosa F."/>
            <person name="Chen W.-M."/>
            <person name="Poole P.S."/>
            <person name="Dixon R.A."/>
            <person name="James E.K."/>
        </authorList>
    </citation>
    <scope>NUCLEOTIDE SEQUENCE</scope>
    <source>
        <strain evidence="7">NSC3</strain>
    </source>
</reference>
<evidence type="ECO:0008006" key="9">
    <source>
        <dbReference type="Google" id="ProtNLM"/>
    </source>
</evidence>
<gene>
    <name evidence="7" type="ORF">GPA21_01070</name>
</gene>
<dbReference type="RefSeq" id="WP_168986357.1">
    <property type="nucleotide sequence ID" value="NZ_CAWPHM010000264.1"/>
</dbReference>
<dbReference type="Proteomes" id="UP000599523">
    <property type="component" value="Unassembled WGS sequence"/>
</dbReference>
<name>A0A972J7F5_9RHOO</name>
<evidence type="ECO:0000256" key="4">
    <source>
        <dbReference type="ARBA" id="ARBA00022989"/>
    </source>
</evidence>
<dbReference type="EMBL" id="WTVM01000003">
    <property type="protein sequence ID" value="NMG01566.1"/>
    <property type="molecule type" value="Genomic_DNA"/>
</dbReference>
<dbReference type="GO" id="GO:0005886">
    <property type="term" value="C:plasma membrane"/>
    <property type="evidence" value="ECO:0007669"/>
    <property type="project" value="UniProtKB-SubCell"/>
</dbReference>
<evidence type="ECO:0000313" key="8">
    <source>
        <dbReference type="Proteomes" id="UP000599523"/>
    </source>
</evidence>
<evidence type="ECO:0000313" key="7">
    <source>
        <dbReference type="EMBL" id="NMG01566.1"/>
    </source>
</evidence>
<sequence length="100" mass="11239">MSPLHPNTAYSPLFLAWTALVMLTLASIAAGRTFNDEAWLPLVIAGMVWLKASLVARYFIEAHDAPPFIRWAVRLFVGFVPFCLLLTAFWGDDIARWTSL</sequence>
<keyword evidence="3 6" id="KW-0812">Transmembrane</keyword>
<accession>A0A972J7F5</accession>
<keyword evidence="5 6" id="KW-0472">Membrane</keyword>
<dbReference type="AlphaFoldDB" id="A0A972J7F5"/>
<organism evidence="7 8">
    <name type="scientific">Azoarcus taiwanensis</name>
    <dbReference type="NCBI Taxonomy" id="666964"/>
    <lineage>
        <taxon>Bacteria</taxon>
        <taxon>Pseudomonadati</taxon>
        <taxon>Pseudomonadota</taxon>
        <taxon>Betaproteobacteria</taxon>
        <taxon>Rhodocyclales</taxon>
        <taxon>Zoogloeaceae</taxon>
        <taxon>Azoarcus</taxon>
    </lineage>
</organism>
<dbReference type="Pfam" id="PF03626">
    <property type="entry name" value="COX4_pro"/>
    <property type="match status" value="1"/>
</dbReference>
<comment type="subcellular location">
    <subcellularLocation>
        <location evidence="1">Cell membrane</location>
        <topology evidence="1">Multi-pass membrane protein</topology>
    </subcellularLocation>
</comment>
<keyword evidence="2" id="KW-1003">Cell membrane</keyword>
<keyword evidence="8" id="KW-1185">Reference proteome</keyword>
<evidence type="ECO:0000256" key="2">
    <source>
        <dbReference type="ARBA" id="ARBA00022475"/>
    </source>
</evidence>
<proteinExistence type="predicted"/>
<protein>
    <recommendedName>
        <fullName evidence="9">Thiosulfate reductase</fullName>
    </recommendedName>
</protein>
<evidence type="ECO:0000256" key="1">
    <source>
        <dbReference type="ARBA" id="ARBA00004651"/>
    </source>
</evidence>
<comment type="caution">
    <text evidence="7">The sequence shown here is derived from an EMBL/GenBank/DDBJ whole genome shotgun (WGS) entry which is preliminary data.</text>
</comment>
<evidence type="ECO:0000256" key="3">
    <source>
        <dbReference type="ARBA" id="ARBA00022692"/>
    </source>
</evidence>
<feature type="transmembrane region" description="Helical" evidence="6">
    <location>
        <begin position="39"/>
        <end position="60"/>
    </location>
</feature>
<dbReference type="InterPro" id="IPR005171">
    <property type="entry name" value="Cyt_c_oxidase_su4_prok"/>
</dbReference>
<evidence type="ECO:0000256" key="5">
    <source>
        <dbReference type="ARBA" id="ARBA00023136"/>
    </source>
</evidence>
<keyword evidence="4 6" id="KW-1133">Transmembrane helix</keyword>